<dbReference type="Gene3D" id="1.25.40.10">
    <property type="entry name" value="Tetratricopeptide repeat domain"/>
    <property type="match status" value="1"/>
</dbReference>
<dbReference type="Pfam" id="PF00486">
    <property type="entry name" value="Trans_reg_C"/>
    <property type="match status" value="1"/>
</dbReference>
<dbReference type="PANTHER" id="PTHR12558">
    <property type="entry name" value="CELL DIVISION CYCLE 16,23,27"/>
    <property type="match status" value="1"/>
</dbReference>
<keyword evidence="1 2" id="KW-0238">DNA-binding</keyword>
<dbReference type="EMBL" id="JAQQXP010000001">
    <property type="protein sequence ID" value="MDC8830683.1"/>
    <property type="molecule type" value="Genomic_DNA"/>
</dbReference>
<feature type="DNA-binding region" description="OmpR/PhoB-type" evidence="2">
    <location>
        <begin position="9"/>
        <end position="106"/>
    </location>
</feature>
<dbReference type="PROSITE" id="PS51755">
    <property type="entry name" value="OMPR_PHOB"/>
    <property type="match status" value="1"/>
</dbReference>
<dbReference type="CDD" id="cd00383">
    <property type="entry name" value="trans_reg_C"/>
    <property type="match status" value="1"/>
</dbReference>
<proteinExistence type="predicted"/>
<dbReference type="Pfam" id="PF13432">
    <property type="entry name" value="TPR_16"/>
    <property type="match status" value="2"/>
</dbReference>
<dbReference type="InterPro" id="IPR019734">
    <property type="entry name" value="TPR_rpt"/>
</dbReference>
<dbReference type="SUPFAM" id="SSF46894">
    <property type="entry name" value="C-terminal effector domain of the bipartite response regulators"/>
    <property type="match status" value="1"/>
</dbReference>
<sequence length="757" mass="84302">MSFNPPPGRGCFTINDFVVDIGDHTVSRGKSVKRVEPKAMHVLYILACDAGDTVERQALLREVWHGRIVVEEALTRIISQLRQVLDDSSQRRLIQTVPKKGYRLRGQVVWQEKPAATSSHTDGADTVSAEQPTLATPPAPAPQPASSTPQNVARDEAHPPASPYRAIKGRWLFTFTLLAMLAMGLGIWRYVSTGQPTASDTPAALSTSVAVMPLRQLSKDESTLYLAEGMTEELIDALASTAELNVPSRYSTLAVNTADKSLTQVAAELDVRYLVEGSVRRINDEFKISVRLIDAKSDRVEWSQSYTNSASSLYAIQQSIAAAIKQVLLPQRTVNSTTQQTGSVSNVEAYQYYLKGNYWLMNGKTSEWYYQTETALQKAVSLAPDFAAAHGKLAFIYARYNFHDTYLPRDIAHQKAQQAITTALQHDPTEQNALLARTILAIDSGDFNRAEATLNDVLERNPQDATALYIFSELALATNQFDAALSFARQAHKQDPLSPWINVNLAIVQFWRGDYKAALQAAQQAIEIDDSYTWAYVWRAKIHHRRGELAAAIETMLASNRIDTASPVNNAYLGLLYFESGQPEEADKWFQRTARLLGDTPHARFWQGFQRFTLDRQAADIAQQLLVNLPSLDNTIFSLVPVLFNTYLQLGNTDAAQAFFTTRLQHGPATMVTIHNHHLAAALLALPQPPVEQLKWQKSMTQFAQIAPDTALQHQIYPLLYASVTTPEAAKPIVAMQNGPTWFDYQWLLTRQGDDNN</sequence>
<evidence type="ECO:0000313" key="5">
    <source>
        <dbReference type="EMBL" id="MDC8830683.1"/>
    </source>
</evidence>
<evidence type="ECO:0000256" key="3">
    <source>
        <dbReference type="SAM" id="MobiDB-lite"/>
    </source>
</evidence>
<reference evidence="5 6" key="1">
    <citation type="submission" date="2022-10" db="EMBL/GenBank/DDBJ databases">
        <title>Alteromonas sp. chi3 Genome sequencing.</title>
        <authorList>
            <person name="Park S."/>
        </authorList>
    </citation>
    <scope>NUCLEOTIDE SEQUENCE [LARGE SCALE GENOMIC DNA]</scope>
    <source>
        <strain evidence="6">chi3</strain>
    </source>
</reference>
<protein>
    <submittedName>
        <fullName evidence="5">Tetratricopeptide repeat protein</fullName>
    </submittedName>
</protein>
<organism evidence="5 6">
    <name type="scientific">Alteromonas gilva</name>
    <dbReference type="NCBI Taxonomy" id="2987522"/>
    <lineage>
        <taxon>Bacteria</taxon>
        <taxon>Pseudomonadati</taxon>
        <taxon>Pseudomonadota</taxon>
        <taxon>Gammaproteobacteria</taxon>
        <taxon>Alteromonadales</taxon>
        <taxon>Alteromonadaceae</taxon>
        <taxon>Alteromonas/Salinimonas group</taxon>
        <taxon>Alteromonas</taxon>
    </lineage>
</organism>
<comment type="caution">
    <text evidence="5">The sequence shown here is derived from an EMBL/GenBank/DDBJ whole genome shotgun (WGS) entry which is preliminary data.</text>
</comment>
<dbReference type="InterPro" id="IPR036388">
    <property type="entry name" value="WH-like_DNA-bd_sf"/>
</dbReference>
<dbReference type="SMART" id="SM00028">
    <property type="entry name" value="TPR"/>
    <property type="match status" value="5"/>
</dbReference>
<dbReference type="InterPro" id="IPR011990">
    <property type="entry name" value="TPR-like_helical_dom_sf"/>
</dbReference>
<dbReference type="SMART" id="SM00862">
    <property type="entry name" value="Trans_reg_C"/>
    <property type="match status" value="1"/>
</dbReference>
<dbReference type="PANTHER" id="PTHR12558:SF13">
    <property type="entry name" value="CELL DIVISION CYCLE PROTEIN 27 HOMOLOG"/>
    <property type="match status" value="1"/>
</dbReference>
<name>A0ABT5L1D2_9ALTE</name>
<feature type="region of interest" description="Disordered" evidence="3">
    <location>
        <begin position="113"/>
        <end position="160"/>
    </location>
</feature>
<gene>
    <name evidence="5" type="ORF">OIK42_07905</name>
</gene>
<keyword evidence="6" id="KW-1185">Reference proteome</keyword>
<dbReference type="InterPro" id="IPR001867">
    <property type="entry name" value="OmpR/PhoB-type_DNA-bd"/>
</dbReference>
<evidence type="ECO:0000259" key="4">
    <source>
        <dbReference type="PROSITE" id="PS51755"/>
    </source>
</evidence>
<dbReference type="Gene3D" id="1.10.10.10">
    <property type="entry name" value="Winged helix-like DNA-binding domain superfamily/Winged helix DNA-binding domain"/>
    <property type="match status" value="1"/>
</dbReference>
<dbReference type="Proteomes" id="UP001218788">
    <property type="component" value="Unassembled WGS sequence"/>
</dbReference>
<dbReference type="SUPFAM" id="SSF48452">
    <property type="entry name" value="TPR-like"/>
    <property type="match status" value="2"/>
</dbReference>
<evidence type="ECO:0000313" key="6">
    <source>
        <dbReference type="Proteomes" id="UP001218788"/>
    </source>
</evidence>
<feature type="domain" description="OmpR/PhoB-type" evidence="4">
    <location>
        <begin position="9"/>
        <end position="106"/>
    </location>
</feature>
<evidence type="ECO:0000256" key="1">
    <source>
        <dbReference type="ARBA" id="ARBA00023125"/>
    </source>
</evidence>
<dbReference type="InterPro" id="IPR016032">
    <property type="entry name" value="Sig_transdc_resp-reg_C-effctor"/>
</dbReference>
<accession>A0ABT5L1D2</accession>
<evidence type="ECO:0000256" key="2">
    <source>
        <dbReference type="PROSITE-ProRule" id="PRU01091"/>
    </source>
</evidence>
<dbReference type="RefSeq" id="WP_273639602.1">
    <property type="nucleotide sequence ID" value="NZ_JAQQXP010000001.1"/>
</dbReference>